<keyword evidence="6 13" id="KW-0686">Riboflavin biosynthesis</keyword>
<feature type="active site" description="Proton acceptor" evidence="13">
    <location>
        <position position="331"/>
    </location>
</feature>
<keyword evidence="11 13" id="KW-0342">GTP-binding</keyword>
<keyword evidence="10 13" id="KW-0862">Zinc</keyword>
<feature type="domain" description="GTP cyclohydrolase II" evidence="14">
    <location>
        <begin position="215"/>
        <end position="375"/>
    </location>
</feature>
<keyword evidence="7 13" id="KW-0479">Metal-binding</keyword>
<comment type="pathway">
    <text evidence="3 13">Cofactor biosynthesis; riboflavin biosynthesis; 5-amino-6-(D-ribitylamino)uracil from GTP: step 1/4.</text>
</comment>
<protein>
    <recommendedName>
        <fullName evidence="13">GTP cyclohydrolase-2</fullName>
        <ecNumber evidence="13">3.5.4.25</ecNumber>
    </recommendedName>
    <alternativeName>
        <fullName evidence="13">GTP cyclohydrolase II</fullName>
    </alternativeName>
</protein>
<evidence type="ECO:0000256" key="7">
    <source>
        <dbReference type="ARBA" id="ARBA00022723"/>
    </source>
</evidence>
<comment type="caution">
    <text evidence="15">The sequence shown here is derived from an EMBL/GenBank/DDBJ whole genome shotgun (WGS) entry which is preliminary data.</text>
</comment>
<dbReference type="GO" id="GO:0003935">
    <property type="term" value="F:GTP cyclohydrolase II activity"/>
    <property type="evidence" value="ECO:0007669"/>
    <property type="project" value="UniProtKB-EC"/>
</dbReference>
<feature type="binding site" evidence="13">
    <location>
        <position position="354"/>
    </location>
    <ligand>
        <name>GTP</name>
        <dbReference type="ChEBI" id="CHEBI:37565"/>
    </ligand>
</feature>
<comment type="similarity">
    <text evidence="13">Belongs to the GTP cyclohydrolase II family.</text>
</comment>
<dbReference type="InterPro" id="IPR000926">
    <property type="entry name" value="RibA"/>
</dbReference>
<feature type="binding site" evidence="13">
    <location>
        <begin position="255"/>
        <end position="259"/>
    </location>
    <ligand>
        <name>GTP</name>
        <dbReference type="ChEBI" id="CHEBI:37565"/>
    </ligand>
</feature>
<evidence type="ECO:0000259" key="14">
    <source>
        <dbReference type="Pfam" id="PF00925"/>
    </source>
</evidence>
<evidence type="ECO:0000256" key="8">
    <source>
        <dbReference type="ARBA" id="ARBA00022741"/>
    </source>
</evidence>
<dbReference type="Gene3D" id="3.40.50.10990">
    <property type="entry name" value="GTP cyclohydrolase II"/>
    <property type="match status" value="1"/>
</dbReference>
<feature type="active site" description="Nucleophile" evidence="13">
    <location>
        <position position="333"/>
    </location>
</feature>
<comment type="function">
    <text evidence="2">Catalyzes the conversion of D-ribulose 5-phosphate to formate and 3,4-dihydroxy-2-butanone 4-phosphate.</text>
</comment>
<dbReference type="NCBIfam" id="TIGR00505">
    <property type="entry name" value="ribA"/>
    <property type="match status" value="1"/>
</dbReference>
<comment type="catalytic activity">
    <reaction evidence="1">
        <text>D-ribulose 5-phosphate = (2S)-2-hydroxy-3-oxobutyl phosphate + formate + H(+)</text>
        <dbReference type="Rhea" id="RHEA:18457"/>
        <dbReference type="ChEBI" id="CHEBI:15378"/>
        <dbReference type="ChEBI" id="CHEBI:15740"/>
        <dbReference type="ChEBI" id="CHEBI:58121"/>
        <dbReference type="ChEBI" id="CHEBI:58830"/>
        <dbReference type="EC" id="4.1.99.12"/>
    </reaction>
</comment>
<dbReference type="SUPFAM" id="SSF142695">
    <property type="entry name" value="RibA-like"/>
    <property type="match status" value="1"/>
</dbReference>
<evidence type="ECO:0000256" key="6">
    <source>
        <dbReference type="ARBA" id="ARBA00022619"/>
    </source>
</evidence>
<dbReference type="CDD" id="cd00641">
    <property type="entry name" value="GTP_cyclohydro2"/>
    <property type="match status" value="1"/>
</dbReference>
<dbReference type="SUPFAM" id="SSF55821">
    <property type="entry name" value="YrdC/RibB"/>
    <property type="match status" value="1"/>
</dbReference>
<evidence type="ECO:0000256" key="13">
    <source>
        <dbReference type="HAMAP-Rule" id="MF_00179"/>
    </source>
</evidence>
<gene>
    <name evidence="13" type="primary">ribA</name>
    <name evidence="15" type="ORF">R54876_GBNLAHCA_00528</name>
</gene>
<keyword evidence="16" id="KW-1185">Reference proteome</keyword>
<dbReference type="Pfam" id="PF00925">
    <property type="entry name" value="GTP_cyclohydro2"/>
    <property type="match status" value="1"/>
</dbReference>
<evidence type="ECO:0000256" key="2">
    <source>
        <dbReference type="ARBA" id="ARBA00002284"/>
    </source>
</evidence>
<dbReference type="EMBL" id="CAWVOH010000001">
    <property type="protein sequence ID" value="CAK8053969.1"/>
    <property type="molecule type" value="Genomic_DNA"/>
</dbReference>
<evidence type="ECO:0000256" key="10">
    <source>
        <dbReference type="ARBA" id="ARBA00022833"/>
    </source>
</evidence>
<proteinExistence type="inferred from homology"/>
<keyword evidence="8 13" id="KW-0547">Nucleotide-binding</keyword>
<comment type="catalytic activity">
    <reaction evidence="12 13">
        <text>GTP + 4 H2O = 2,5-diamino-6-hydroxy-4-(5-phosphoribosylamino)-pyrimidine + formate + 2 phosphate + 3 H(+)</text>
        <dbReference type="Rhea" id="RHEA:23704"/>
        <dbReference type="ChEBI" id="CHEBI:15377"/>
        <dbReference type="ChEBI" id="CHEBI:15378"/>
        <dbReference type="ChEBI" id="CHEBI:15740"/>
        <dbReference type="ChEBI" id="CHEBI:37565"/>
        <dbReference type="ChEBI" id="CHEBI:43474"/>
        <dbReference type="ChEBI" id="CHEBI:58614"/>
        <dbReference type="EC" id="3.5.4.25"/>
    </reaction>
</comment>
<dbReference type="InterPro" id="IPR036144">
    <property type="entry name" value="RibA-like_sf"/>
</dbReference>
<comment type="cofactor">
    <cofactor evidence="13">
        <name>Zn(2+)</name>
        <dbReference type="ChEBI" id="CHEBI:29105"/>
    </cofactor>
    <text evidence="13">Binds 1 zinc ion per subunit.</text>
</comment>
<evidence type="ECO:0000256" key="9">
    <source>
        <dbReference type="ARBA" id="ARBA00022801"/>
    </source>
</evidence>
<evidence type="ECO:0000256" key="1">
    <source>
        <dbReference type="ARBA" id="ARBA00000141"/>
    </source>
</evidence>
<evidence type="ECO:0000256" key="4">
    <source>
        <dbReference type="ARBA" id="ARBA00004904"/>
    </source>
</evidence>
<organism evidence="15 16">
    <name type="scientific">Eupransor demetentiae</name>
    <dbReference type="NCBI Taxonomy" id="3109584"/>
    <lineage>
        <taxon>Bacteria</taxon>
        <taxon>Bacillati</taxon>
        <taxon>Bacillota</taxon>
        <taxon>Bacilli</taxon>
        <taxon>Lactobacillales</taxon>
        <taxon>Lactobacillaceae</taxon>
        <taxon>Eupransor</taxon>
    </lineage>
</organism>
<dbReference type="RefSeq" id="WP_349641514.1">
    <property type="nucleotide sequence ID" value="NZ_CAWVOH010000001.1"/>
</dbReference>
<feature type="binding site" evidence="13">
    <location>
        <position position="271"/>
    </location>
    <ligand>
        <name>Zn(2+)</name>
        <dbReference type="ChEBI" id="CHEBI:29105"/>
        <note>catalytic</note>
    </ligand>
</feature>
<reference evidence="15 16" key="1">
    <citation type="submission" date="2024-01" db="EMBL/GenBank/DDBJ databases">
        <authorList>
            <person name="Botero Cardona J."/>
        </authorList>
    </citation>
    <scope>NUCLEOTIDE SEQUENCE [LARGE SCALE GENOMIC DNA]</scope>
    <source>
        <strain evidence="15 16">LMG 33000</strain>
    </source>
</reference>
<accession>A0ABM9N486</accession>
<keyword evidence="15" id="KW-0456">Lyase</keyword>
<feature type="binding site" evidence="13">
    <location>
        <position position="319"/>
    </location>
    <ligand>
        <name>GTP</name>
        <dbReference type="ChEBI" id="CHEBI:37565"/>
    </ligand>
</feature>
<feature type="binding site" evidence="13">
    <location>
        <position position="276"/>
    </location>
    <ligand>
        <name>GTP</name>
        <dbReference type="ChEBI" id="CHEBI:37565"/>
    </ligand>
</feature>
<dbReference type="PANTHER" id="PTHR21327">
    <property type="entry name" value="GTP CYCLOHYDROLASE II-RELATED"/>
    <property type="match status" value="1"/>
</dbReference>
<dbReference type="InterPro" id="IPR032677">
    <property type="entry name" value="GTP_cyclohydro_II"/>
</dbReference>
<keyword evidence="9 13" id="KW-0378">Hydrolase</keyword>
<evidence type="ECO:0000256" key="5">
    <source>
        <dbReference type="ARBA" id="ARBA00005520"/>
    </source>
</evidence>
<dbReference type="InterPro" id="IPR000422">
    <property type="entry name" value="DHBP_synthase_RibB"/>
</dbReference>
<dbReference type="GO" id="GO:0008686">
    <property type="term" value="F:3,4-dihydroxy-2-butanone-4-phosphate synthase activity"/>
    <property type="evidence" value="ECO:0007669"/>
    <property type="project" value="UniProtKB-EC"/>
</dbReference>
<evidence type="ECO:0000256" key="11">
    <source>
        <dbReference type="ARBA" id="ARBA00023134"/>
    </source>
</evidence>
<dbReference type="InterPro" id="IPR017945">
    <property type="entry name" value="DHBP_synth_RibB-like_a/b_dom"/>
</dbReference>
<dbReference type="Gene3D" id="3.90.870.10">
    <property type="entry name" value="DHBP synthase"/>
    <property type="match status" value="1"/>
</dbReference>
<comment type="function">
    <text evidence="13">Catalyzes the conversion of GTP to 2,5-diamino-6-ribosylamino-4(3H)-pyrimidinone 5'-phosphate (DARP), formate and pyrophosphate.</text>
</comment>
<feature type="binding site" evidence="13">
    <location>
        <begin position="297"/>
        <end position="299"/>
    </location>
    <ligand>
        <name>GTP</name>
        <dbReference type="ChEBI" id="CHEBI:37565"/>
    </ligand>
</feature>
<dbReference type="PIRSF" id="PIRSF001259">
    <property type="entry name" value="RibA"/>
    <property type="match status" value="1"/>
</dbReference>
<comment type="similarity">
    <text evidence="5">In the N-terminal section; belongs to the DHBP synthase family.</text>
</comment>
<name>A0ABM9N486_9LACO</name>
<dbReference type="Pfam" id="PF00926">
    <property type="entry name" value="DHBP_synthase"/>
    <property type="match status" value="1"/>
</dbReference>
<feature type="binding site" evidence="13">
    <location>
        <position position="273"/>
    </location>
    <ligand>
        <name>Zn(2+)</name>
        <dbReference type="ChEBI" id="CHEBI:29105"/>
        <note>catalytic</note>
    </ligand>
</feature>
<feature type="binding site" evidence="13">
    <location>
        <position position="260"/>
    </location>
    <ligand>
        <name>Zn(2+)</name>
        <dbReference type="ChEBI" id="CHEBI:29105"/>
        <note>catalytic</note>
    </ligand>
</feature>
<dbReference type="Proteomes" id="UP001314241">
    <property type="component" value="Unassembled WGS sequence"/>
</dbReference>
<dbReference type="NCBIfam" id="TIGR00506">
    <property type="entry name" value="ribB"/>
    <property type="match status" value="1"/>
</dbReference>
<dbReference type="PANTHER" id="PTHR21327:SF18">
    <property type="entry name" value="3,4-DIHYDROXY-2-BUTANONE 4-PHOSPHATE SYNTHASE"/>
    <property type="match status" value="1"/>
</dbReference>
<dbReference type="EC" id="3.5.4.25" evidence="13"/>
<evidence type="ECO:0000256" key="3">
    <source>
        <dbReference type="ARBA" id="ARBA00004853"/>
    </source>
</evidence>
<evidence type="ECO:0000313" key="16">
    <source>
        <dbReference type="Proteomes" id="UP001314241"/>
    </source>
</evidence>
<dbReference type="HAMAP" id="MF_00179">
    <property type="entry name" value="RibA"/>
    <property type="match status" value="1"/>
</dbReference>
<dbReference type="NCBIfam" id="NF001591">
    <property type="entry name" value="PRK00393.1"/>
    <property type="match status" value="1"/>
</dbReference>
<comment type="pathway">
    <text evidence="4">Cofactor biosynthesis; riboflavin biosynthesis; 2-hydroxy-3-oxobutyl phosphate from D-ribulose 5-phosphate: step 1/1.</text>
</comment>
<sequence>MLERSKIEKIQAALAALKQGKLIVLQDDQDRENEGDLVGLATFAQPETINFALQAARGLLCAPMSLERAEELHLPAMVQDNTEKFGTKFTQSVDYKATVTGVSANDRAQTLQALANRSIPAQDFERPGHIFPLVAEKEGLRVRTGHTEAAVALAKWAGVVPVAYIIEILKADGSMARSEDLALFAQEHDLIRLQIADLVEFQTYLDQEDIEYGPSVQLPAAEGNFELHSFPSRGKGQPDLLIQSKKASTAAPLVRIHSECFTGDVLSSLRCDCGPQLNEALARINEEGGAVLYLRQEGRGIGLLEKLKAYILQENHYDTYDANLNLGHQADQRDYKRAAKLLKFAGLKRIRLLTNNPDKIQQLEAAGIEIVERVPLEIKSNSNNANYLHTKATRFGHLLKEN</sequence>
<evidence type="ECO:0000256" key="12">
    <source>
        <dbReference type="ARBA" id="ARBA00049295"/>
    </source>
</evidence>
<feature type="binding site" evidence="13">
    <location>
        <position position="359"/>
    </location>
    <ligand>
        <name>GTP</name>
        <dbReference type="ChEBI" id="CHEBI:37565"/>
    </ligand>
</feature>
<evidence type="ECO:0000313" key="15">
    <source>
        <dbReference type="EMBL" id="CAK8053969.1"/>
    </source>
</evidence>